<evidence type="ECO:0000256" key="10">
    <source>
        <dbReference type="ARBA" id="ARBA00032193"/>
    </source>
</evidence>
<dbReference type="NCBIfam" id="NF009396">
    <property type="entry name" value="PRK12756.1"/>
    <property type="match status" value="1"/>
</dbReference>
<dbReference type="NCBIfam" id="NF009395">
    <property type="entry name" value="PRK12755.1"/>
    <property type="match status" value="1"/>
</dbReference>
<comment type="catalytic activity">
    <reaction evidence="11">
        <text>D-erythrose 4-phosphate + phosphoenolpyruvate + H2O = 7-phospho-2-dehydro-3-deoxy-D-arabino-heptonate + phosphate</text>
        <dbReference type="Rhea" id="RHEA:14717"/>
        <dbReference type="ChEBI" id="CHEBI:15377"/>
        <dbReference type="ChEBI" id="CHEBI:16897"/>
        <dbReference type="ChEBI" id="CHEBI:43474"/>
        <dbReference type="ChEBI" id="CHEBI:58394"/>
        <dbReference type="ChEBI" id="CHEBI:58702"/>
        <dbReference type="EC" id="2.5.1.54"/>
    </reaction>
</comment>
<evidence type="ECO:0000256" key="2">
    <source>
        <dbReference type="ARBA" id="ARBA00004688"/>
    </source>
</evidence>
<evidence type="ECO:0000256" key="4">
    <source>
        <dbReference type="ARBA" id="ARBA00012694"/>
    </source>
</evidence>
<dbReference type="GO" id="GO:0005737">
    <property type="term" value="C:cytoplasm"/>
    <property type="evidence" value="ECO:0007669"/>
    <property type="project" value="TreeGrafter"/>
</dbReference>
<protein>
    <recommendedName>
        <fullName evidence="4">3-deoxy-7-phosphoheptulonate synthase</fullName>
        <ecNumber evidence="4">2.5.1.54</ecNumber>
    </recommendedName>
    <alternativeName>
        <fullName evidence="10">3-deoxy-D-arabino-heptulosonate 7-phosphate synthase</fullName>
    </alternativeName>
    <alternativeName>
        <fullName evidence="9">DAHP synthase</fullName>
    </alternativeName>
    <alternativeName>
        <fullName evidence="8">Phospho-2-keto-3-deoxyheptonate aldolase</fullName>
    </alternativeName>
</protein>
<gene>
    <name evidence="13" type="ORF">MNB_SUP05-11-170</name>
</gene>
<reference evidence="13" key="1">
    <citation type="submission" date="2016-10" db="EMBL/GenBank/DDBJ databases">
        <authorList>
            <person name="de Groot N.N."/>
        </authorList>
    </citation>
    <scope>NUCLEOTIDE SEQUENCE</scope>
</reference>
<comment type="similarity">
    <text evidence="3">Belongs to the class-I DAHP synthase family.</text>
</comment>
<dbReference type="Gene3D" id="3.20.20.70">
    <property type="entry name" value="Aldolase class I"/>
    <property type="match status" value="1"/>
</dbReference>
<comment type="pathway">
    <text evidence="2">Metabolic intermediate biosynthesis; chorismate biosynthesis; chorismate from D-erythrose 4-phosphate and phosphoenolpyruvate: step 1/7.</text>
</comment>
<accession>A0A1W1DCT0</accession>
<keyword evidence="7" id="KW-0057">Aromatic amino acid biosynthesis</keyword>
<keyword evidence="5" id="KW-0028">Amino-acid biosynthesis</keyword>
<dbReference type="GO" id="GO:0008652">
    <property type="term" value="P:amino acid biosynthetic process"/>
    <property type="evidence" value="ECO:0007669"/>
    <property type="project" value="UniProtKB-KW"/>
</dbReference>
<dbReference type="InterPro" id="IPR006219">
    <property type="entry name" value="DAHP_synth_1"/>
</dbReference>
<evidence type="ECO:0000259" key="12">
    <source>
        <dbReference type="Pfam" id="PF00793"/>
    </source>
</evidence>
<evidence type="ECO:0000256" key="11">
    <source>
        <dbReference type="ARBA" id="ARBA00047508"/>
    </source>
</evidence>
<proteinExistence type="inferred from homology"/>
<evidence type="ECO:0000313" key="13">
    <source>
        <dbReference type="EMBL" id="SFV78887.1"/>
    </source>
</evidence>
<dbReference type="Pfam" id="PF00793">
    <property type="entry name" value="DAHP_synth_1"/>
    <property type="match status" value="1"/>
</dbReference>
<evidence type="ECO:0000256" key="7">
    <source>
        <dbReference type="ARBA" id="ARBA00023141"/>
    </source>
</evidence>
<evidence type="ECO:0000256" key="8">
    <source>
        <dbReference type="ARBA" id="ARBA00031111"/>
    </source>
</evidence>
<comment type="function">
    <text evidence="1">Stereospecific condensation of phosphoenolpyruvate (PEP) and D-erythrose-4-phosphate (E4P) giving rise to 3-deoxy-D-arabino-heptulosonate-7-phosphate (DAHP).</text>
</comment>
<dbReference type="InterPro" id="IPR006218">
    <property type="entry name" value="DAHP1/KDSA"/>
</dbReference>
<dbReference type="GO" id="GO:0003849">
    <property type="term" value="F:3-deoxy-7-phosphoheptulonate synthase activity"/>
    <property type="evidence" value="ECO:0007669"/>
    <property type="project" value="UniProtKB-EC"/>
</dbReference>
<dbReference type="NCBIfam" id="TIGR00034">
    <property type="entry name" value="aroFGH"/>
    <property type="match status" value="1"/>
</dbReference>
<evidence type="ECO:0000256" key="1">
    <source>
        <dbReference type="ARBA" id="ARBA00003726"/>
    </source>
</evidence>
<dbReference type="FunFam" id="3.20.20.70:FF:000005">
    <property type="entry name" value="Phospho-2-dehydro-3-deoxyheptonate aldolase"/>
    <property type="match status" value="1"/>
</dbReference>
<dbReference type="PIRSF" id="PIRSF001361">
    <property type="entry name" value="DAHP_synthase"/>
    <property type="match status" value="1"/>
</dbReference>
<evidence type="ECO:0000256" key="3">
    <source>
        <dbReference type="ARBA" id="ARBA00007985"/>
    </source>
</evidence>
<dbReference type="AlphaFoldDB" id="A0A1W1DCT0"/>
<sequence>MEKYPLSENGSAHIFHTRKAIKDILEGRDKRLMVIVGPCSIHDSKSAREYAEKLVALRESLKEDLLIVMRVYFEKPRTTIGWKGLINDPDLDESFNIDKGLKIARHLLTDLAEMDMPVAVEYLDLITPQYISDLISWGAIGARTTESQSHRELASALSCPVGFKNGTTGSLSVAIDAIKSANNPHHLLSVNKEGGVSHYTSSGNETAHIILRGGADGPNYSKAHIDKTVAQLRAENLLDKIMVDFSHANSQKQFKNQLLVGEDIAGQIIAGSQEIFGVMIESHINEGNQAVGPLKSLKYGVSITDSCIGWDDTETLLKTLAQAVQKRNA</sequence>
<dbReference type="SUPFAM" id="SSF51569">
    <property type="entry name" value="Aldolase"/>
    <property type="match status" value="1"/>
</dbReference>
<dbReference type="PANTHER" id="PTHR21225">
    <property type="entry name" value="PHOSPHO-2-DEHYDRO-3-DEOXYHEPTONATE ALDOLASE DAHP SYNTHETASE"/>
    <property type="match status" value="1"/>
</dbReference>
<keyword evidence="6 13" id="KW-0808">Transferase</keyword>
<dbReference type="PANTHER" id="PTHR21225:SF12">
    <property type="entry name" value="PHOSPHO-2-DEHYDRO-3-DEOXYHEPTONATE ALDOLASE, TYROSINE-INHIBITED"/>
    <property type="match status" value="1"/>
</dbReference>
<dbReference type="GO" id="GO:0009073">
    <property type="term" value="P:aromatic amino acid family biosynthetic process"/>
    <property type="evidence" value="ECO:0007669"/>
    <property type="project" value="UniProtKB-KW"/>
</dbReference>
<name>A0A1W1DCT0_9ZZZZ</name>
<dbReference type="EC" id="2.5.1.54" evidence="4"/>
<evidence type="ECO:0000256" key="6">
    <source>
        <dbReference type="ARBA" id="ARBA00022679"/>
    </source>
</evidence>
<organism evidence="13">
    <name type="scientific">hydrothermal vent metagenome</name>
    <dbReference type="NCBI Taxonomy" id="652676"/>
    <lineage>
        <taxon>unclassified sequences</taxon>
        <taxon>metagenomes</taxon>
        <taxon>ecological metagenomes</taxon>
    </lineage>
</organism>
<evidence type="ECO:0000256" key="5">
    <source>
        <dbReference type="ARBA" id="ARBA00022605"/>
    </source>
</evidence>
<feature type="domain" description="DAHP synthetase I/KDSA" evidence="12">
    <location>
        <begin position="22"/>
        <end position="317"/>
    </location>
</feature>
<dbReference type="EMBL" id="FPHS01000054">
    <property type="protein sequence ID" value="SFV78887.1"/>
    <property type="molecule type" value="Genomic_DNA"/>
</dbReference>
<dbReference type="InterPro" id="IPR013785">
    <property type="entry name" value="Aldolase_TIM"/>
</dbReference>
<evidence type="ECO:0000256" key="9">
    <source>
        <dbReference type="ARBA" id="ARBA00031349"/>
    </source>
</evidence>